<evidence type="ECO:0000313" key="4">
    <source>
        <dbReference type="Proteomes" id="UP000239563"/>
    </source>
</evidence>
<evidence type="ECO:0000256" key="2">
    <source>
        <dbReference type="SAM" id="SignalP"/>
    </source>
</evidence>
<name>A0A2N8UAP5_9BASI</name>
<feature type="signal peptide" evidence="2">
    <location>
        <begin position="1"/>
        <end position="26"/>
    </location>
</feature>
<dbReference type="EMBL" id="LT795056">
    <property type="protein sequence ID" value="SJX62086.1"/>
    <property type="molecule type" value="Genomic_DNA"/>
</dbReference>
<feature type="region of interest" description="Disordered" evidence="1">
    <location>
        <begin position="45"/>
        <end position="115"/>
    </location>
</feature>
<feature type="chain" id="PRO_5014731315" evidence="2">
    <location>
        <begin position="27"/>
        <end position="302"/>
    </location>
</feature>
<dbReference type="Proteomes" id="UP000239563">
    <property type="component" value="Chromosome III"/>
</dbReference>
<gene>
    <name evidence="3" type="ORF">SRS1_12936</name>
</gene>
<accession>A0A2N8UAP5</accession>
<evidence type="ECO:0000256" key="1">
    <source>
        <dbReference type="SAM" id="MobiDB-lite"/>
    </source>
</evidence>
<evidence type="ECO:0000313" key="3">
    <source>
        <dbReference type="EMBL" id="SJX62086.1"/>
    </source>
</evidence>
<feature type="region of interest" description="Disordered" evidence="1">
    <location>
        <begin position="128"/>
        <end position="152"/>
    </location>
</feature>
<reference evidence="3 4" key="1">
    <citation type="submission" date="2017-02" db="EMBL/GenBank/DDBJ databases">
        <authorList>
            <person name="Peterson S.W."/>
        </authorList>
    </citation>
    <scope>NUCLEOTIDE SEQUENCE [LARGE SCALE GENOMIC DNA]</scope>
    <source>
        <strain evidence="3 4">SRS1_H2-8</strain>
    </source>
</reference>
<proteinExistence type="predicted"/>
<organism evidence="3 4">
    <name type="scientific">Sporisorium reilianum f. sp. reilianum</name>
    <dbReference type="NCBI Taxonomy" id="72559"/>
    <lineage>
        <taxon>Eukaryota</taxon>
        <taxon>Fungi</taxon>
        <taxon>Dikarya</taxon>
        <taxon>Basidiomycota</taxon>
        <taxon>Ustilaginomycotina</taxon>
        <taxon>Ustilaginomycetes</taxon>
        <taxon>Ustilaginales</taxon>
        <taxon>Ustilaginaceae</taxon>
        <taxon>Sporisorium</taxon>
    </lineage>
</organism>
<dbReference type="AlphaFoldDB" id="A0A2N8UAP5"/>
<feature type="compositionally biased region" description="Polar residues" evidence="1">
    <location>
        <begin position="62"/>
        <end position="73"/>
    </location>
</feature>
<feature type="compositionally biased region" description="Basic residues" evidence="1">
    <location>
        <begin position="45"/>
        <end position="59"/>
    </location>
</feature>
<sequence>MRTTFFAVASLAVLSTLGLSVQETQAKSLSNRHQNHARDMLAPAVHRRKACKKHKKKPAHASNSNTKPKNGTTSNHSSNSNNSKPKSGSHSSASSGSSSHASSGSSSSSSSSASASASASSTASASASASAPSASSSSTSSSSPSANAGAAPPNSPWGNCFDLTATAFQPNWKGEATTTWCGVHFDKSAPIIALPLAQLSQAYGSGTSVTYYSNEGLWNTMISQWCGREVVIQGPGGSFKAYFGDANEWTSVDVNMNLFTKLKGVGVGSYVDPDAAGWIHGVKGCFTGQQISLKNGYPFSYN</sequence>
<keyword evidence="2" id="KW-0732">Signal</keyword>
<feature type="compositionally biased region" description="Low complexity" evidence="1">
    <location>
        <begin position="74"/>
        <end position="115"/>
    </location>
</feature>
<protein>
    <submittedName>
        <fullName evidence="3">Uncharacterized protein</fullName>
    </submittedName>
</protein>